<sequence>MPGRSLQFGEAKIPNATSGPLYAAVHTLSRCRNNYRQLSPWPPSATGCKTRFTPSSEFFSRTLAYTSTNLPSTVKERRDSCASRILIEQSGLLRAHLQHACLVLCRKSVEFHMYTFALIKGRTRGERALNWLASFKSLKTLEVVFDLSDLDQGRAAIYRETEAALVESACRRLTQTLPRLEKVVTRWYMRPGSITEETADLILEHIPQLVVHEKLLKRLASAS</sequence>
<evidence type="ECO:0000313" key="1">
    <source>
        <dbReference type="EMBL" id="KAA8636473.1"/>
    </source>
</evidence>
<accession>A0A8S9A2U9</accession>
<dbReference type="AlphaFoldDB" id="A0A8S9A2U9"/>
<comment type="caution">
    <text evidence="1">The sequence shown here is derived from an EMBL/GenBank/DDBJ whole genome shotgun (WGS) entry which is preliminary data.</text>
</comment>
<dbReference type="Proteomes" id="UP000433876">
    <property type="component" value="Unassembled WGS sequence"/>
</dbReference>
<organism evidence="1 2">
    <name type="scientific">Sordaria macrospora</name>
    <dbReference type="NCBI Taxonomy" id="5147"/>
    <lineage>
        <taxon>Eukaryota</taxon>
        <taxon>Fungi</taxon>
        <taxon>Dikarya</taxon>
        <taxon>Ascomycota</taxon>
        <taxon>Pezizomycotina</taxon>
        <taxon>Sordariomycetes</taxon>
        <taxon>Sordariomycetidae</taxon>
        <taxon>Sordariales</taxon>
        <taxon>Sordariaceae</taxon>
        <taxon>Sordaria</taxon>
    </lineage>
</organism>
<proteinExistence type="predicted"/>
<evidence type="ECO:0000313" key="2">
    <source>
        <dbReference type="Proteomes" id="UP000433876"/>
    </source>
</evidence>
<reference evidence="1 2" key="1">
    <citation type="submission" date="2017-07" db="EMBL/GenBank/DDBJ databases">
        <title>Genome sequence of the Sordaria macrospora wild type strain R19027.</title>
        <authorList>
            <person name="Nowrousian M."/>
            <person name="Teichert I."/>
            <person name="Kueck U."/>
        </authorList>
    </citation>
    <scope>NUCLEOTIDE SEQUENCE [LARGE SCALE GENOMIC DNA]</scope>
    <source>
        <strain evidence="1 2">R19027</strain>
        <tissue evidence="1">Mycelium</tissue>
    </source>
</reference>
<dbReference type="EMBL" id="NMPR01000003">
    <property type="protein sequence ID" value="KAA8636473.1"/>
    <property type="molecule type" value="Genomic_DNA"/>
</dbReference>
<dbReference type="VEuPathDB" id="FungiDB:SMAC_01778"/>
<protein>
    <submittedName>
        <fullName evidence="1">Uncharacterized protein</fullName>
    </submittedName>
</protein>
<gene>
    <name evidence="1" type="ORF">SMACR_01778</name>
</gene>
<name>A0A8S9A2U9_SORMA</name>